<organism evidence="2 3">
    <name type="scientific">Saponaria officinalis</name>
    <name type="common">Common soapwort</name>
    <name type="synonym">Lychnis saponaria</name>
    <dbReference type="NCBI Taxonomy" id="3572"/>
    <lineage>
        <taxon>Eukaryota</taxon>
        <taxon>Viridiplantae</taxon>
        <taxon>Streptophyta</taxon>
        <taxon>Embryophyta</taxon>
        <taxon>Tracheophyta</taxon>
        <taxon>Spermatophyta</taxon>
        <taxon>Magnoliopsida</taxon>
        <taxon>eudicotyledons</taxon>
        <taxon>Gunneridae</taxon>
        <taxon>Pentapetalae</taxon>
        <taxon>Caryophyllales</taxon>
        <taxon>Caryophyllaceae</taxon>
        <taxon>Caryophylleae</taxon>
        <taxon>Saponaria</taxon>
    </lineage>
</organism>
<dbReference type="GO" id="GO:0008234">
    <property type="term" value="F:cysteine-type peptidase activity"/>
    <property type="evidence" value="ECO:0007669"/>
    <property type="project" value="InterPro"/>
</dbReference>
<dbReference type="InterPro" id="IPR000668">
    <property type="entry name" value="Peptidase_C1A_C"/>
</dbReference>
<dbReference type="Proteomes" id="UP001443914">
    <property type="component" value="Unassembled WGS sequence"/>
</dbReference>
<evidence type="ECO:0000259" key="1">
    <source>
        <dbReference type="SMART" id="SM00645"/>
    </source>
</evidence>
<dbReference type="Gene3D" id="3.90.70.10">
    <property type="entry name" value="Cysteine proteinases"/>
    <property type="match status" value="1"/>
</dbReference>
<dbReference type="GO" id="GO:0006508">
    <property type="term" value="P:proteolysis"/>
    <property type="evidence" value="ECO:0007669"/>
    <property type="project" value="InterPro"/>
</dbReference>
<name>A0AAW1I2A8_SAPOF</name>
<feature type="domain" description="Peptidase C1A papain C-terminal" evidence="1">
    <location>
        <begin position="14"/>
        <end position="214"/>
    </location>
</feature>
<protein>
    <recommendedName>
        <fullName evidence="1">Peptidase C1A papain C-terminal domain-containing protein</fullName>
    </recommendedName>
</protein>
<accession>A0AAW1I2A8</accession>
<comment type="caution">
    <text evidence="2">The sequence shown here is derived from an EMBL/GenBank/DDBJ whole genome shotgun (WGS) entry which is preliminary data.</text>
</comment>
<dbReference type="SUPFAM" id="SSF54001">
    <property type="entry name" value="Cysteine proteinases"/>
    <property type="match status" value="1"/>
</dbReference>
<sequence>MHASVKDGSCGNVPFEAIDWRCPGVAPVKDQGHSPSCSAHACSSLLELYIFLKYNINLVISAQDLWNGSNNGINIPSDILNWVKRNGVVSEVDSTWLGKVEKWKRREGVKVYKIVRDVLAFGSVVHDWQIAFLLRDGPVIVELDVGSIFFDYEDGFYHGEIEGNVSDELHCAVVVALKVTDSRPYYVFQNSYGCEWGINGFFHVLIFKKKAFSLDVTQLV</sequence>
<dbReference type="Pfam" id="PF00112">
    <property type="entry name" value="Peptidase_C1"/>
    <property type="match status" value="1"/>
</dbReference>
<reference evidence="2" key="1">
    <citation type="submission" date="2024-03" db="EMBL/GenBank/DDBJ databases">
        <title>WGS assembly of Saponaria officinalis var. Norfolk2.</title>
        <authorList>
            <person name="Jenkins J."/>
            <person name="Shu S."/>
            <person name="Grimwood J."/>
            <person name="Barry K."/>
            <person name="Goodstein D."/>
            <person name="Schmutz J."/>
            <person name="Leebens-Mack J."/>
            <person name="Osbourn A."/>
        </authorList>
    </citation>
    <scope>NUCLEOTIDE SEQUENCE [LARGE SCALE GENOMIC DNA]</scope>
    <source>
        <strain evidence="2">JIC</strain>
    </source>
</reference>
<dbReference type="AlphaFoldDB" id="A0AAW1I2A8"/>
<evidence type="ECO:0000313" key="2">
    <source>
        <dbReference type="EMBL" id="KAK9683507.1"/>
    </source>
</evidence>
<gene>
    <name evidence="2" type="ORF">RND81_10G146300</name>
</gene>
<evidence type="ECO:0000313" key="3">
    <source>
        <dbReference type="Proteomes" id="UP001443914"/>
    </source>
</evidence>
<proteinExistence type="predicted"/>
<dbReference type="InterPro" id="IPR038765">
    <property type="entry name" value="Papain-like_cys_pep_sf"/>
</dbReference>
<dbReference type="SMART" id="SM00645">
    <property type="entry name" value="Pept_C1"/>
    <property type="match status" value="1"/>
</dbReference>
<keyword evidence="3" id="KW-1185">Reference proteome</keyword>
<dbReference type="EMBL" id="JBDFQZ010000010">
    <property type="protein sequence ID" value="KAK9683507.1"/>
    <property type="molecule type" value="Genomic_DNA"/>
</dbReference>